<evidence type="ECO:0000313" key="1">
    <source>
        <dbReference type="EMBL" id="MBX43129.1"/>
    </source>
</evidence>
<accession>A0A2P2NKV1</accession>
<sequence length="34" mass="4056">MASIQPSIMIHTVFLCLYFRHPETKNYIHCSNLF</sequence>
<protein>
    <submittedName>
        <fullName evidence="1">Uncharacterized protein</fullName>
    </submittedName>
</protein>
<name>A0A2P2NKV1_RHIMU</name>
<proteinExistence type="predicted"/>
<dbReference type="EMBL" id="GGEC01062645">
    <property type="protein sequence ID" value="MBX43129.1"/>
    <property type="molecule type" value="Transcribed_RNA"/>
</dbReference>
<organism evidence="1">
    <name type="scientific">Rhizophora mucronata</name>
    <name type="common">Asiatic mangrove</name>
    <dbReference type="NCBI Taxonomy" id="61149"/>
    <lineage>
        <taxon>Eukaryota</taxon>
        <taxon>Viridiplantae</taxon>
        <taxon>Streptophyta</taxon>
        <taxon>Embryophyta</taxon>
        <taxon>Tracheophyta</taxon>
        <taxon>Spermatophyta</taxon>
        <taxon>Magnoliopsida</taxon>
        <taxon>eudicotyledons</taxon>
        <taxon>Gunneridae</taxon>
        <taxon>Pentapetalae</taxon>
        <taxon>rosids</taxon>
        <taxon>fabids</taxon>
        <taxon>Malpighiales</taxon>
        <taxon>Rhizophoraceae</taxon>
        <taxon>Rhizophora</taxon>
    </lineage>
</organism>
<dbReference type="AlphaFoldDB" id="A0A2P2NKV1"/>
<reference evidence="1" key="1">
    <citation type="submission" date="2018-02" db="EMBL/GenBank/DDBJ databases">
        <title>Rhizophora mucronata_Transcriptome.</title>
        <authorList>
            <person name="Meera S.P."/>
            <person name="Sreeshan A."/>
            <person name="Augustine A."/>
        </authorList>
    </citation>
    <scope>NUCLEOTIDE SEQUENCE</scope>
    <source>
        <tissue evidence="1">Leaf</tissue>
    </source>
</reference>